<dbReference type="SMART" id="SM00116">
    <property type="entry name" value="CBS"/>
    <property type="match status" value="2"/>
</dbReference>
<protein>
    <submittedName>
        <fullName evidence="4">CBS domain-containing protein</fullName>
    </submittedName>
</protein>
<dbReference type="RefSeq" id="WP_284304850.1">
    <property type="nucleotide sequence ID" value="NZ_BSUO01000001.1"/>
</dbReference>
<keyword evidence="5" id="KW-1185">Reference proteome</keyword>
<dbReference type="PROSITE" id="PS51371">
    <property type="entry name" value="CBS"/>
    <property type="match status" value="2"/>
</dbReference>
<sequence length="197" mass="21296">MLVREIMTAPAVSIHADAALDDAIELLAGRRITLLPVVDDAEHLVGVISEIDVLRRAVQPDGRARVMPLPESEPIPPHITDIMTKEPHTTTEGADVADLVDVFVSTSIKSLPVVRGEKLIGIVSRSDIIRAFWRSDDDLRDDLVAAFADYGQQAWSIRVTHGVVTIGGTGSARERDVAVAIARSVLGVRRVQVEEAA</sequence>
<gene>
    <name evidence="4" type="ORF">GCM10025883_33390</name>
</gene>
<dbReference type="PANTHER" id="PTHR43080">
    <property type="entry name" value="CBS DOMAIN-CONTAINING PROTEIN CBSX3, MITOCHONDRIAL"/>
    <property type="match status" value="1"/>
</dbReference>
<dbReference type="InterPro" id="IPR051257">
    <property type="entry name" value="Diverse_CBS-Domain"/>
</dbReference>
<feature type="domain" description="CBS" evidence="3">
    <location>
        <begin position="83"/>
        <end position="139"/>
    </location>
</feature>
<keyword evidence="1 2" id="KW-0129">CBS domain</keyword>
<dbReference type="SUPFAM" id="SSF54631">
    <property type="entry name" value="CBS-domain pair"/>
    <property type="match status" value="1"/>
</dbReference>
<comment type="caution">
    <text evidence="4">The sequence shown here is derived from an EMBL/GenBank/DDBJ whole genome shotgun (WGS) entry which is preliminary data.</text>
</comment>
<dbReference type="Pfam" id="PF00571">
    <property type="entry name" value="CBS"/>
    <property type="match status" value="2"/>
</dbReference>
<dbReference type="InterPro" id="IPR046342">
    <property type="entry name" value="CBS_dom_sf"/>
</dbReference>
<reference evidence="5" key="1">
    <citation type="journal article" date="2019" name="Int. J. Syst. Evol. Microbiol.">
        <title>The Global Catalogue of Microorganisms (GCM) 10K type strain sequencing project: providing services to taxonomists for standard genome sequencing and annotation.</title>
        <authorList>
            <consortium name="The Broad Institute Genomics Platform"/>
            <consortium name="The Broad Institute Genome Sequencing Center for Infectious Disease"/>
            <person name="Wu L."/>
            <person name="Ma J."/>
        </authorList>
    </citation>
    <scope>NUCLEOTIDE SEQUENCE [LARGE SCALE GENOMIC DNA]</scope>
    <source>
        <strain evidence="5">NBRC 113072</strain>
    </source>
</reference>
<dbReference type="InterPro" id="IPR007055">
    <property type="entry name" value="BON_dom"/>
</dbReference>
<evidence type="ECO:0000256" key="1">
    <source>
        <dbReference type="ARBA" id="ARBA00023122"/>
    </source>
</evidence>
<evidence type="ECO:0000256" key="2">
    <source>
        <dbReference type="PROSITE-ProRule" id="PRU00703"/>
    </source>
</evidence>
<organism evidence="4 5">
    <name type="scientific">Mobilicoccus caccae</name>
    <dbReference type="NCBI Taxonomy" id="1859295"/>
    <lineage>
        <taxon>Bacteria</taxon>
        <taxon>Bacillati</taxon>
        <taxon>Actinomycetota</taxon>
        <taxon>Actinomycetes</taxon>
        <taxon>Micrococcales</taxon>
        <taxon>Dermatophilaceae</taxon>
        <taxon>Mobilicoccus</taxon>
    </lineage>
</organism>
<dbReference type="Pfam" id="PF04972">
    <property type="entry name" value="BON"/>
    <property type="match status" value="1"/>
</dbReference>
<evidence type="ECO:0000313" key="5">
    <source>
        <dbReference type="Proteomes" id="UP001157126"/>
    </source>
</evidence>
<feature type="domain" description="CBS" evidence="3">
    <location>
        <begin position="7"/>
        <end position="65"/>
    </location>
</feature>
<accession>A0ABQ6IX69</accession>
<name>A0ABQ6IX69_9MICO</name>
<dbReference type="Proteomes" id="UP001157126">
    <property type="component" value="Unassembled WGS sequence"/>
</dbReference>
<evidence type="ECO:0000259" key="3">
    <source>
        <dbReference type="PROSITE" id="PS51371"/>
    </source>
</evidence>
<proteinExistence type="predicted"/>
<dbReference type="EMBL" id="BSUO01000001">
    <property type="protein sequence ID" value="GMA41294.1"/>
    <property type="molecule type" value="Genomic_DNA"/>
</dbReference>
<dbReference type="InterPro" id="IPR000644">
    <property type="entry name" value="CBS_dom"/>
</dbReference>
<dbReference type="Gene3D" id="3.10.580.10">
    <property type="entry name" value="CBS-domain"/>
    <property type="match status" value="1"/>
</dbReference>
<dbReference type="PANTHER" id="PTHR43080:SF26">
    <property type="entry name" value="REGULATORY PROTEIN"/>
    <property type="match status" value="1"/>
</dbReference>
<evidence type="ECO:0000313" key="4">
    <source>
        <dbReference type="EMBL" id="GMA41294.1"/>
    </source>
</evidence>